<sequence>MANVSPVIISTFQKSLIAFKAKAGLTQAELKDFQLTSLDDLKHQISIIQNDQRKSKNMRYLKRLGPFLDAMEQYGKIIEVFLNVSDIIAFIWGPMKFLLMVAKNHADAFNALLDAYLEIGENIPQFSQYQTLFQSNPHMQVALSCIYEDILEFHKEALRYFRGSTWEELFHATRRSFSNTVAYLSKNLHRHKTLIESQATIVQFEVLQDLRIQSQRQFEEQNSAELDRRRLSVQQWLCPPDAQARHEDAAKARHGLSGQWLLNDPRFTKWFSFDYCAEALLWLNGIPGAGKTVLASLVIQECRNLPQARTCFFYCRHTDEDRNAFVSVARAMLSQLVTRNDMLLQYVYDHAAKSGEAVLSSGNTAKALLETALKTCDKTQKVYIIIDGLDEYSREDRKEISTWFKEQVRNIPTNDLGALRCLFISQDDGYARKDLSDCSSIKLTPSDTRDDIEAYCEMWQQLIVQKFKLLDPKEHNISTIITARAQGMFLYARLVTWNLHAQPDKKRFLEEIRPDRLPDGLEQA</sequence>
<evidence type="ECO:0000313" key="1">
    <source>
        <dbReference type="EMBL" id="KAJ9634512.1"/>
    </source>
</evidence>
<accession>A0ACC2YH39</accession>
<name>A0ACC2YH39_9PEZI</name>
<organism evidence="1 2">
    <name type="scientific">Coniosporium tulheliwenetii</name>
    <dbReference type="NCBI Taxonomy" id="3383036"/>
    <lineage>
        <taxon>Eukaryota</taxon>
        <taxon>Fungi</taxon>
        <taxon>Dikarya</taxon>
        <taxon>Ascomycota</taxon>
        <taxon>Pezizomycotina</taxon>
        <taxon>Dothideomycetes</taxon>
        <taxon>Dothideomycetes incertae sedis</taxon>
        <taxon>Coniosporium</taxon>
    </lineage>
</organism>
<reference evidence="1" key="1">
    <citation type="submission" date="2022-10" db="EMBL/GenBank/DDBJ databases">
        <title>Culturing micro-colonial fungi from biological soil crusts in the Mojave desert and describing Neophaeococcomyces mojavensis, and introducing the new genera and species Taxawa tesnikishii.</title>
        <authorList>
            <person name="Kurbessoian T."/>
            <person name="Stajich J.E."/>
        </authorList>
    </citation>
    <scope>NUCLEOTIDE SEQUENCE</scope>
    <source>
        <strain evidence="1">JES_115</strain>
    </source>
</reference>
<gene>
    <name evidence="1" type="ORF">H2199_008969</name>
</gene>
<comment type="caution">
    <text evidence="1">The sequence shown here is derived from an EMBL/GenBank/DDBJ whole genome shotgun (WGS) entry which is preliminary data.</text>
</comment>
<proteinExistence type="predicted"/>
<evidence type="ECO:0000313" key="2">
    <source>
        <dbReference type="Proteomes" id="UP001172680"/>
    </source>
</evidence>
<dbReference type="Proteomes" id="UP001172680">
    <property type="component" value="Unassembled WGS sequence"/>
</dbReference>
<keyword evidence="2" id="KW-1185">Reference proteome</keyword>
<protein>
    <submittedName>
        <fullName evidence="1">Uncharacterized protein</fullName>
    </submittedName>
</protein>
<dbReference type="EMBL" id="JAPDRP010000032">
    <property type="protein sequence ID" value="KAJ9634512.1"/>
    <property type="molecule type" value="Genomic_DNA"/>
</dbReference>